<feature type="compositionally biased region" description="Basic and acidic residues" evidence="1">
    <location>
        <begin position="319"/>
        <end position="336"/>
    </location>
</feature>
<dbReference type="EMBL" id="CAJNOQ010019085">
    <property type="protein sequence ID" value="CAF1442863.1"/>
    <property type="molecule type" value="Genomic_DNA"/>
</dbReference>
<reference evidence="2" key="1">
    <citation type="submission" date="2021-02" db="EMBL/GenBank/DDBJ databases">
        <authorList>
            <person name="Nowell W R."/>
        </authorList>
    </citation>
    <scope>NUCLEOTIDE SEQUENCE</scope>
</reference>
<organism evidence="2 4">
    <name type="scientific">Didymodactylos carnosus</name>
    <dbReference type="NCBI Taxonomy" id="1234261"/>
    <lineage>
        <taxon>Eukaryota</taxon>
        <taxon>Metazoa</taxon>
        <taxon>Spiralia</taxon>
        <taxon>Gnathifera</taxon>
        <taxon>Rotifera</taxon>
        <taxon>Eurotatoria</taxon>
        <taxon>Bdelloidea</taxon>
        <taxon>Philodinida</taxon>
        <taxon>Philodinidae</taxon>
        <taxon>Didymodactylos</taxon>
    </lineage>
</organism>
<dbReference type="Proteomes" id="UP000681722">
    <property type="component" value="Unassembled WGS sequence"/>
</dbReference>
<feature type="region of interest" description="Disordered" evidence="1">
    <location>
        <begin position="304"/>
        <end position="346"/>
    </location>
</feature>
<evidence type="ECO:0000256" key="1">
    <source>
        <dbReference type="SAM" id="MobiDB-lite"/>
    </source>
</evidence>
<feature type="compositionally biased region" description="Low complexity" evidence="1">
    <location>
        <begin position="153"/>
        <end position="163"/>
    </location>
</feature>
<dbReference type="Proteomes" id="UP000663829">
    <property type="component" value="Unassembled WGS sequence"/>
</dbReference>
<proteinExistence type="predicted"/>
<sequence length="629" mass="72973">MEFQLQDSDETSIRREENIASISHKTKQKRFRVCLRRQAKKRCHRREINSTTDPLYISHDSVSTNSDNEIHQLTELIEHQINLTKRRKFSNRKSIVIVNYKPTVFFNASTNTKDKNLSESLATRFFHTELNNHDKFKRSTTLPSMTFSDEKQSSSLISPSTIPTDDDRSSNHNSNQMASHAYDQAQAKIRRRRSRTCVTTSSENQSQQHSLSFDLPDVDDPRLFIDMIYTQIFDDSGKLRNETVHEPNEYPDSVQQYVEDYRHDAKRDSISSYYSNGSAASPILCNENTKNAYKKHSLWNKSKEYDTWSEEEEEQSAASRKEDNTPEEFQNKKNDSGRNSSMSKRFNFNRNDTKFLSQILTDTVLTQQQQQEKLPFIPAFSDTCYRDEIVRKKSTNDMDDIHKFQFSVDDTDNDALDTFSDLNNTSLPSGYINSSLKLNVCRNNNIKSHQHSGQLNDEIDDQIPSSGYQSLERSSKSFSKLYKDGENTFDSLQLNVSDTKRTYLHMLNKNSRHRLSKSDSSLTHHFIPDFHSNNNKNDHHLCSNCSMSLENNDPILLPHVTMMTNSSTSTSILALRHLPTRETIMKYISYIVISKNVMLLPLLLFLLRKLIIRHGLLPKQIKHPLQDHH</sequence>
<evidence type="ECO:0000313" key="2">
    <source>
        <dbReference type="EMBL" id="CAF1442863.1"/>
    </source>
</evidence>
<gene>
    <name evidence="2" type="ORF">GPM918_LOCUS34437</name>
    <name evidence="3" type="ORF">SRO942_LOCUS35135</name>
</gene>
<name>A0A815NTW3_9BILA</name>
<keyword evidence="4" id="KW-1185">Reference proteome</keyword>
<feature type="region of interest" description="Disordered" evidence="1">
    <location>
        <begin position="137"/>
        <end position="213"/>
    </location>
</feature>
<evidence type="ECO:0000313" key="4">
    <source>
        <dbReference type="Proteomes" id="UP000663829"/>
    </source>
</evidence>
<comment type="caution">
    <text evidence="2">The sequence shown here is derived from an EMBL/GenBank/DDBJ whole genome shotgun (WGS) entry which is preliminary data.</text>
</comment>
<accession>A0A815NTW3</accession>
<dbReference type="OrthoDB" id="10034346at2759"/>
<dbReference type="EMBL" id="CAJOBC010084527">
    <property type="protein sequence ID" value="CAF4318413.1"/>
    <property type="molecule type" value="Genomic_DNA"/>
</dbReference>
<protein>
    <submittedName>
        <fullName evidence="2">Uncharacterized protein</fullName>
    </submittedName>
</protein>
<evidence type="ECO:0000313" key="3">
    <source>
        <dbReference type="EMBL" id="CAF4318413.1"/>
    </source>
</evidence>
<feature type="compositionally biased region" description="Polar residues" evidence="1">
    <location>
        <begin position="337"/>
        <end position="346"/>
    </location>
</feature>
<dbReference type="AlphaFoldDB" id="A0A815NTW3"/>